<sequence length="152" mass="17325">MSNLSNLAADFEKKSKLQAHDTEKGLKIEFERHEKFIEQALRSSELKIKGDILAQNQRMSVLVLKSWLWIVLSVVLVLVACSSVIWWQGKTIVENQLEISQQSKTLEELKSKGGRIQMSTCGEQEQLCIKIDLEAKSYGNNGVYPWKIPKGY</sequence>
<keyword evidence="1" id="KW-1133">Transmembrane helix</keyword>
<dbReference type="Pfam" id="PF04837">
    <property type="entry name" value="MbeB_N"/>
    <property type="match status" value="1"/>
</dbReference>
<proteinExistence type="predicted"/>
<name>A0ABV4MBU6_9VIBR</name>
<protein>
    <submittedName>
        <fullName evidence="2">MbeB family mobilization protein</fullName>
    </submittedName>
</protein>
<dbReference type="InterPro" id="IPR006922">
    <property type="entry name" value="MbeB-like"/>
</dbReference>
<keyword evidence="3" id="KW-1185">Reference proteome</keyword>
<feature type="transmembrane region" description="Helical" evidence="1">
    <location>
        <begin position="67"/>
        <end position="87"/>
    </location>
</feature>
<accession>A0ABV4MBU6</accession>
<keyword evidence="1" id="KW-0472">Membrane</keyword>
<evidence type="ECO:0000256" key="1">
    <source>
        <dbReference type="SAM" id="Phobius"/>
    </source>
</evidence>
<evidence type="ECO:0000313" key="3">
    <source>
        <dbReference type="Proteomes" id="UP001569153"/>
    </source>
</evidence>
<dbReference type="Proteomes" id="UP001569153">
    <property type="component" value="Unassembled WGS sequence"/>
</dbReference>
<evidence type="ECO:0000313" key="2">
    <source>
        <dbReference type="EMBL" id="MEZ8196966.1"/>
    </source>
</evidence>
<comment type="caution">
    <text evidence="2">The sequence shown here is derived from an EMBL/GenBank/DDBJ whole genome shotgun (WGS) entry which is preliminary data.</text>
</comment>
<keyword evidence="1" id="KW-0812">Transmembrane</keyword>
<dbReference type="EMBL" id="JBGOOT010000044">
    <property type="protein sequence ID" value="MEZ8196966.1"/>
    <property type="molecule type" value="Genomic_DNA"/>
</dbReference>
<organism evidence="2 3">
    <name type="scientific">Vibrio cortegadensis</name>
    <dbReference type="NCBI Taxonomy" id="1328770"/>
    <lineage>
        <taxon>Bacteria</taxon>
        <taxon>Pseudomonadati</taxon>
        <taxon>Pseudomonadota</taxon>
        <taxon>Gammaproteobacteria</taxon>
        <taxon>Vibrionales</taxon>
        <taxon>Vibrionaceae</taxon>
        <taxon>Vibrio</taxon>
    </lineage>
</organism>
<gene>
    <name evidence="2" type="ORF">ACED38_19060</name>
</gene>
<reference evidence="2 3" key="1">
    <citation type="submission" date="2024-06" db="EMBL/GenBank/DDBJ databases">
        <authorList>
            <person name="Steensen K."/>
            <person name="Seneca J."/>
            <person name="Bartlau N."/>
            <person name="Yu A.X."/>
            <person name="Polz M.F."/>
        </authorList>
    </citation>
    <scope>NUCLEOTIDE SEQUENCE [LARGE SCALE GENOMIC DNA]</scope>
    <source>
        <strain evidence="2 3">FF146</strain>
    </source>
</reference>